<dbReference type="Proteomes" id="UP000245626">
    <property type="component" value="Unassembled WGS sequence"/>
</dbReference>
<evidence type="ECO:0000313" key="2">
    <source>
        <dbReference type="Proteomes" id="UP000245626"/>
    </source>
</evidence>
<sequence>MALSIKATPYDFSFDPRHTAVVAIDFQKDFLLKGGFGDIQAGGLDEESFQPTIRNSARLFEACRNAGIRIIHTREGHSPDLSDLPFSKVERQRAAPNSRHTLVIGDEGPATSSRLLVRGEHFHDLVDELQPHPGELVIDKPGKGAFFATGLDAFLHDAQITHLLVIGVTTECCVTTTVREANDRGYECCVVSDCTAGFVDQWKGLCLDMVCFSEGLFGFVTPTAQEVIDRLSATTSKFDDPDDTWDHNLTDIRQISNRIRQGSLTARDVVMHSFKLSKEHSKRYPHTFIELVEEKELVRALQNLESRFADKGRLPPLYGIPFAVKDNIDVQGMPTTAACPKFAYKAERSAVAVEKLFEAGAILIGKANLDQFASGLMGTRSGFGNPSNVYSDDHISGGSSSGSAIAVGLRLVCFSIGTDTAASGRVPAFLNGVVGLKPTVGSVSTRGVVPAAPNYDCVTVMAGDCDSASKVWLAMRGHDAQDPYSKPESDGERLCTRFAGRFVGRAMGSRRFTFAVPPESAMAICDPPIRDLFERTVRQLCGGGGTQVQDFDWSPYEEAAAMLYGSALVAERIAALESFMEEKRILLSDEDWHPITRRVVKENREAKLTSSTQVYREEAKLRRLRKRASEAWRRSCKGEKYESPIDFLLTPTVPFHPTLAEAERDPIGLNTRIGCFAQAVNLLDLCAISVPVCEYQDASFTSGRAPFGVQLIGAAWEDGFLTFMGQKIQKGGHSGARGLASLPLR</sequence>
<proteinExistence type="predicted"/>
<protein>
    <submittedName>
        <fullName evidence="1">Amidase signature enzyme</fullName>
    </submittedName>
</protein>
<reference evidence="1 2" key="1">
    <citation type="journal article" date="2018" name="Mol. Biol. Evol.">
        <title>Broad Genomic Sampling Reveals a Smut Pathogenic Ancestry of the Fungal Clade Ustilaginomycotina.</title>
        <authorList>
            <person name="Kijpornyongpan T."/>
            <person name="Mondo S.J."/>
            <person name="Barry K."/>
            <person name="Sandor L."/>
            <person name="Lee J."/>
            <person name="Lipzen A."/>
            <person name="Pangilinan J."/>
            <person name="LaButti K."/>
            <person name="Hainaut M."/>
            <person name="Henrissat B."/>
            <person name="Grigoriev I.V."/>
            <person name="Spatafora J.W."/>
            <person name="Aime M.C."/>
        </authorList>
    </citation>
    <scope>NUCLEOTIDE SEQUENCE [LARGE SCALE GENOMIC DNA]</scope>
    <source>
        <strain evidence="1 2">SA 807</strain>
    </source>
</reference>
<evidence type="ECO:0000313" key="1">
    <source>
        <dbReference type="EMBL" id="PWN51377.1"/>
    </source>
</evidence>
<name>A0ACD0NZZ1_9BASI</name>
<organism evidence="1 2">
    <name type="scientific">Violaceomyces palustris</name>
    <dbReference type="NCBI Taxonomy" id="1673888"/>
    <lineage>
        <taxon>Eukaryota</taxon>
        <taxon>Fungi</taxon>
        <taxon>Dikarya</taxon>
        <taxon>Basidiomycota</taxon>
        <taxon>Ustilaginomycotina</taxon>
        <taxon>Ustilaginomycetes</taxon>
        <taxon>Violaceomycetales</taxon>
        <taxon>Violaceomycetaceae</taxon>
        <taxon>Violaceomyces</taxon>
    </lineage>
</organism>
<gene>
    <name evidence="1" type="ORF">IE53DRAFT_386255</name>
</gene>
<accession>A0ACD0NZZ1</accession>
<keyword evidence="2" id="KW-1185">Reference proteome</keyword>
<dbReference type="EMBL" id="KZ819848">
    <property type="protein sequence ID" value="PWN51377.1"/>
    <property type="molecule type" value="Genomic_DNA"/>
</dbReference>